<protein>
    <submittedName>
        <fullName evidence="1">Cytosolic protein</fullName>
    </submittedName>
</protein>
<comment type="caution">
    <text evidence="1">The sequence shown here is derived from an EMBL/GenBank/DDBJ whole genome shotgun (WGS) entry which is preliminary data.</text>
</comment>
<sequence>MSVGKKISRILNNQSETNENHWDKELQTHYYKTTKDKGLAKLEEIINRSNHYSVNSISVDHGEISFNVVKGKKAFVIATVIMVRPYQTAIDFTVTTESTLPFDFGYSAKLIKQLYAVINKELQLIEKNH</sequence>
<keyword evidence="2" id="KW-1185">Reference proteome</keyword>
<evidence type="ECO:0000313" key="1">
    <source>
        <dbReference type="EMBL" id="MEN2765595.1"/>
    </source>
</evidence>
<dbReference type="EMBL" id="JBDIML010000001">
    <property type="protein sequence ID" value="MEN2765595.1"/>
    <property type="molecule type" value="Genomic_DNA"/>
</dbReference>
<name>A0ABU9XC30_9BACI</name>
<evidence type="ECO:0000313" key="2">
    <source>
        <dbReference type="Proteomes" id="UP001444625"/>
    </source>
</evidence>
<dbReference type="RefSeq" id="WP_345823072.1">
    <property type="nucleotide sequence ID" value="NZ_JBDIML010000001.1"/>
</dbReference>
<gene>
    <name evidence="1" type="ORF">ABC228_00200</name>
</gene>
<proteinExistence type="predicted"/>
<reference evidence="1 2" key="1">
    <citation type="submission" date="2024-05" db="EMBL/GenBank/DDBJ databases">
        <authorList>
            <person name="Haq I."/>
            <person name="Ullah Z."/>
            <person name="Ahmad R."/>
            <person name="Li M."/>
            <person name="Tong Y."/>
        </authorList>
    </citation>
    <scope>NUCLEOTIDE SEQUENCE [LARGE SCALE GENOMIC DNA]</scope>
    <source>
        <strain evidence="1 2">16A2E</strain>
    </source>
</reference>
<accession>A0ABU9XC30</accession>
<organism evidence="1 2">
    <name type="scientific">Ornithinibacillus xuwenensis</name>
    <dbReference type="NCBI Taxonomy" id="3144668"/>
    <lineage>
        <taxon>Bacteria</taxon>
        <taxon>Bacillati</taxon>
        <taxon>Bacillota</taxon>
        <taxon>Bacilli</taxon>
        <taxon>Bacillales</taxon>
        <taxon>Bacillaceae</taxon>
        <taxon>Ornithinibacillus</taxon>
    </lineage>
</organism>
<dbReference type="Proteomes" id="UP001444625">
    <property type="component" value="Unassembled WGS sequence"/>
</dbReference>